<protein>
    <submittedName>
        <fullName evidence="5">Uncharacterized protein</fullName>
    </submittedName>
</protein>
<gene>
    <name evidence="5" type="ORF">MCOR_52838</name>
</gene>
<evidence type="ECO:0000256" key="1">
    <source>
        <dbReference type="ARBA" id="ARBA00005949"/>
    </source>
</evidence>
<dbReference type="EMBL" id="CACVKT020009161">
    <property type="protein sequence ID" value="CAC5420625.1"/>
    <property type="molecule type" value="Genomic_DNA"/>
</dbReference>
<dbReference type="InterPro" id="IPR002110">
    <property type="entry name" value="Ankyrin_rpt"/>
</dbReference>
<evidence type="ECO:0000256" key="3">
    <source>
        <dbReference type="ARBA" id="ARBA00023043"/>
    </source>
</evidence>
<dbReference type="GO" id="GO:0016567">
    <property type="term" value="P:protein ubiquitination"/>
    <property type="evidence" value="ECO:0007669"/>
    <property type="project" value="TreeGrafter"/>
</dbReference>
<proteinExistence type="inferred from homology"/>
<dbReference type="PANTHER" id="PTHR24136:SF15">
    <property type="entry name" value="ANK_REP_REGION DOMAIN-CONTAINING PROTEIN"/>
    <property type="match status" value="1"/>
</dbReference>
<dbReference type="PANTHER" id="PTHR24136">
    <property type="entry name" value="SOWAH (DROSOPHILA) HOMOLOG"/>
    <property type="match status" value="1"/>
</dbReference>
<dbReference type="PROSITE" id="PS50297">
    <property type="entry name" value="ANK_REP_REGION"/>
    <property type="match status" value="1"/>
</dbReference>
<dbReference type="Gene3D" id="1.25.40.20">
    <property type="entry name" value="Ankyrin repeat-containing domain"/>
    <property type="match status" value="1"/>
</dbReference>
<dbReference type="SMART" id="SM00248">
    <property type="entry name" value="ANK"/>
    <property type="match status" value="3"/>
</dbReference>
<dbReference type="GO" id="GO:0045732">
    <property type="term" value="P:positive regulation of protein catabolic process"/>
    <property type="evidence" value="ECO:0007669"/>
    <property type="project" value="TreeGrafter"/>
</dbReference>
<name>A0A6J8EM11_MYTCO</name>
<keyword evidence="2" id="KW-0677">Repeat</keyword>
<reference evidence="5 6" key="1">
    <citation type="submission" date="2020-06" db="EMBL/GenBank/DDBJ databases">
        <authorList>
            <person name="Li R."/>
            <person name="Bekaert M."/>
        </authorList>
    </citation>
    <scope>NUCLEOTIDE SEQUENCE [LARGE SCALE GENOMIC DNA]</scope>
    <source>
        <strain evidence="6">wild</strain>
    </source>
</reference>
<dbReference type="InterPro" id="IPR036770">
    <property type="entry name" value="Ankyrin_rpt-contain_sf"/>
</dbReference>
<sequence>MNCPSLIEDFLKHGANPNVDHESSSVLMIAFDHAKRKDIIALIRAGASKGGAGKIAIQCCKSYSELRLFIKAGISVDEIETRHGVSTLDTLFKRNFTPSKQLQIQNVVSKLLSFGANPNLAREGTDSPLILAIRNNMFEVTEKLIEAGANVNHIGEDGNNPAHYCCKSGSTANKNSTMQAMIERGLLLNNQHPCGNYLFNLIVEADFSNTVPILMIEKGADLNLDNDGYDSLLMKCVKQERYQVCCALIEKGADVSYRNAKGQTAFDIFAG</sequence>
<dbReference type="PROSITE" id="PS50088">
    <property type="entry name" value="ANK_REPEAT"/>
    <property type="match status" value="1"/>
</dbReference>
<dbReference type="Pfam" id="PF12796">
    <property type="entry name" value="Ank_2"/>
    <property type="match status" value="1"/>
</dbReference>
<dbReference type="AlphaFoldDB" id="A0A6J8EM11"/>
<evidence type="ECO:0000256" key="4">
    <source>
        <dbReference type="PROSITE-ProRule" id="PRU00023"/>
    </source>
</evidence>
<dbReference type="Proteomes" id="UP000507470">
    <property type="component" value="Unassembled WGS sequence"/>
</dbReference>
<evidence type="ECO:0000313" key="5">
    <source>
        <dbReference type="EMBL" id="CAC5420625.1"/>
    </source>
</evidence>
<dbReference type="InterPro" id="IPR051573">
    <property type="entry name" value="Ankyrin-SOCS_box_domain"/>
</dbReference>
<feature type="repeat" description="ANK" evidence="4">
    <location>
        <begin position="124"/>
        <end position="156"/>
    </location>
</feature>
<accession>A0A6J8EM11</accession>
<dbReference type="OrthoDB" id="448455at2759"/>
<evidence type="ECO:0000313" key="6">
    <source>
        <dbReference type="Proteomes" id="UP000507470"/>
    </source>
</evidence>
<evidence type="ECO:0000256" key="2">
    <source>
        <dbReference type="ARBA" id="ARBA00022737"/>
    </source>
</evidence>
<keyword evidence="6" id="KW-1185">Reference proteome</keyword>
<keyword evidence="3 4" id="KW-0040">ANK repeat</keyword>
<dbReference type="SUPFAM" id="SSF48403">
    <property type="entry name" value="Ankyrin repeat"/>
    <property type="match status" value="1"/>
</dbReference>
<organism evidence="5 6">
    <name type="scientific">Mytilus coruscus</name>
    <name type="common">Sea mussel</name>
    <dbReference type="NCBI Taxonomy" id="42192"/>
    <lineage>
        <taxon>Eukaryota</taxon>
        <taxon>Metazoa</taxon>
        <taxon>Spiralia</taxon>
        <taxon>Lophotrochozoa</taxon>
        <taxon>Mollusca</taxon>
        <taxon>Bivalvia</taxon>
        <taxon>Autobranchia</taxon>
        <taxon>Pteriomorphia</taxon>
        <taxon>Mytilida</taxon>
        <taxon>Mytiloidea</taxon>
        <taxon>Mytilidae</taxon>
        <taxon>Mytilinae</taxon>
        <taxon>Mytilus</taxon>
    </lineage>
</organism>
<comment type="similarity">
    <text evidence="1">Belongs to the ankyrin SOCS box (ASB) family.</text>
</comment>